<feature type="coiled-coil region" evidence="1">
    <location>
        <begin position="317"/>
        <end position="358"/>
    </location>
</feature>
<organism evidence="5 6">
    <name type="scientific">Neolecta irregularis (strain DAH-3)</name>
    <dbReference type="NCBI Taxonomy" id="1198029"/>
    <lineage>
        <taxon>Eukaryota</taxon>
        <taxon>Fungi</taxon>
        <taxon>Dikarya</taxon>
        <taxon>Ascomycota</taxon>
        <taxon>Taphrinomycotina</taxon>
        <taxon>Neolectales</taxon>
        <taxon>Neolectaceae</taxon>
        <taxon>Neolecta</taxon>
    </lineage>
</organism>
<dbReference type="PANTHER" id="PTHR15715:SF37">
    <property type="entry name" value="LD47843P"/>
    <property type="match status" value="1"/>
</dbReference>
<dbReference type="Gene3D" id="2.60.200.20">
    <property type="match status" value="1"/>
</dbReference>
<feature type="region of interest" description="Disordered" evidence="2">
    <location>
        <begin position="37"/>
        <end position="68"/>
    </location>
</feature>
<feature type="transmembrane region" description="Helical" evidence="3">
    <location>
        <begin position="396"/>
        <end position="420"/>
    </location>
</feature>
<feature type="non-terminal residue" evidence="5">
    <location>
        <position position="1"/>
    </location>
</feature>
<evidence type="ECO:0000256" key="1">
    <source>
        <dbReference type="SAM" id="Coils"/>
    </source>
</evidence>
<keyword evidence="3" id="KW-1133">Transmembrane helix</keyword>
<name>A0A1U7LG44_NEOID</name>
<comment type="caution">
    <text evidence="5">The sequence shown here is derived from an EMBL/GenBank/DDBJ whole genome shotgun (WGS) entry which is preliminary data.</text>
</comment>
<keyword evidence="3" id="KW-0472">Membrane</keyword>
<sequence>CIPLPPAPDSVRIGRQTNAKTVPGRENGFFDSKVLSRQHAQDVKSSNGTFVNSQRLSNENQESEPRELKRDDTLELGIDILSEDSKTVIHHKVAARVEHAGFQPYPGLANGYNISLADIDPEPSQSEFASIAARRNSIQKSFNKGININIILKRLNDELRASRAVTLELQSTKGVFDELEGCISQKPPSKIKVMGNMSTDMSVSDTAVPDISVTQESESSDFVAALQKAREHIDLQSAQIVNLVQELQKEQEMRLLAEKRLASFLSCRESVMTSEHLDQVKSEVAVNELVVVSGDDTRLSRDVDRLQDLVREAHSFAKEWEDKARHAEAMSEQKLRELEELQREIELSSESSTASEEDGLCVDRRVKRGRRRRGYHGRIAHGKEPKEEGFTPFGSAFGVVLVGIGIFAIMNGYQSFGIFAQIYRWSRLK</sequence>
<keyword evidence="6" id="KW-1185">Reference proteome</keyword>
<feature type="coiled-coil region" evidence="1">
    <location>
        <begin position="226"/>
        <end position="260"/>
    </location>
</feature>
<reference evidence="5 6" key="1">
    <citation type="submission" date="2016-04" db="EMBL/GenBank/DDBJ databases">
        <title>Evolutionary innovation and constraint leading to complex multicellularity in the Ascomycota.</title>
        <authorList>
            <person name="Cisse O."/>
            <person name="Nguyen A."/>
            <person name="Hewitt D.A."/>
            <person name="Jedd G."/>
            <person name="Stajich J.E."/>
        </authorList>
    </citation>
    <scope>NUCLEOTIDE SEQUENCE [LARGE SCALE GENOMIC DNA]</scope>
    <source>
        <strain evidence="5 6">DAH-3</strain>
    </source>
</reference>
<keyword evidence="1" id="KW-0175">Coiled coil</keyword>
<dbReference type="OrthoDB" id="687730at2759"/>
<feature type="compositionally biased region" description="Polar residues" evidence="2">
    <location>
        <begin position="43"/>
        <end position="60"/>
    </location>
</feature>
<dbReference type="EMBL" id="LXFE01004447">
    <property type="protein sequence ID" value="OLL21625.1"/>
    <property type="molecule type" value="Genomic_DNA"/>
</dbReference>
<dbReference type="Pfam" id="PF00498">
    <property type="entry name" value="FHA"/>
    <property type="match status" value="1"/>
</dbReference>
<dbReference type="STRING" id="1198029.A0A1U7LG44"/>
<evidence type="ECO:0000256" key="3">
    <source>
        <dbReference type="SAM" id="Phobius"/>
    </source>
</evidence>
<keyword evidence="3" id="KW-0812">Transmembrane</keyword>
<dbReference type="InterPro" id="IPR051176">
    <property type="entry name" value="Cent_Immune-Sig_Mod"/>
</dbReference>
<protein>
    <recommendedName>
        <fullName evidence="4">FHA domain-containing protein</fullName>
    </recommendedName>
</protein>
<evidence type="ECO:0000259" key="4">
    <source>
        <dbReference type="PROSITE" id="PS50006"/>
    </source>
</evidence>
<gene>
    <name evidence="5" type="ORF">NEOLI_004603</name>
</gene>
<dbReference type="InterPro" id="IPR008984">
    <property type="entry name" value="SMAD_FHA_dom_sf"/>
</dbReference>
<evidence type="ECO:0000256" key="2">
    <source>
        <dbReference type="SAM" id="MobiDB-lite"/>
    </source>
</evidence>
<evidence type="ECO:0000313" key="5">
    <source>
        <dbReference type="EMBL" id="OLL21625.1"/>
    </source>
</evidence>
<proteinExistence type="predicted"/>
<feature type="domain" description="FHA" evidence="4">
    <location>
        <begin position="11"/>
        <end position="41"/>
    </location>
</feature>
<dbReference type="PROSITE" id="PS50006">
    <property type="entry name" value="FHA_DOMAIN"/>
    <property type="match status" value="1"/>
</dbReference>
<dbReference type="Proteomes" id="UP000186594">
    <property type="component" value="Unassembled WGS sequence"/>
</dbReference>
<dbReference type="GO" id="GO:0005737">
    <property type="term" value="C:cytoplasm"/>
    <property type="evidence" value="ECO:0007669"/>
    <property type="project" value="TreeGrafter"/>
</dbReference>
<evidence type="ECO:0000313" key="6">
    <source>
        <dbReference type="Proteomes" id="UP000186594"/>
    </source>
</evidence>
<dbReference type="OMA" id="YHGRIAH"/>
<dbReference type="AlphaFoldDB" id="A0A1U7LG44"/>
<accession>A0A1U7LG44</accession>
<dbReference type="InterPro" id="IPR000253">
    <property type="entry name" value="FHA_dom"/>
</dbReference>
<dbReference type="PANTHER" id="PTHR15715">
    <property type="entry name" value="CENTROSOMAL PROTEIN OF 170 KDA"/>
    <property type="match status" value="1"/>
</dbReference>
<dbReference type="SUPFAM" id="SSF49879">
    <property type="entry name" value="SMAD/FHA domain"/>
    <property type="match status" value="1"/>
</dbReference>